<proteinExistence type="predicted"/>
<dbReference type="EMBL" id="MU157841">
    <property type="protein sequence ID" value="KAF9530305.1"/>
    <property type="molecule type" value="Genomic_DNA"/>
</dbReference>
<evidence type="ECO:0000313" key="1">
    <source>
        <dbReference type="EMBL" id="KAF9530305.1"/>
    </source>
</evidence>
<gene>
    <name evidence="1" type="ORF">CPB83DRAFT_851352</name>
</gene>
<comment type="caution">
    <text evidence="1">The sequence shown here is derived from an EMBL/GenBank/DDBJ whole genome shotgun (WGS) entry which is preliminary data.</text>
</comment>
<organism evidence="1 2">
    <name type="scientific">Crepidotus variabilis</name>
    <dbReference type="NCBI Taxonomy" id="179855"/>
    <lineage>
        <taxon>Eukaryota</taxon>
        <taxon>Fungi</taxon>
        <taxon>Dikarya</taxon>
        <taxon>Basidiomycota</taxon>
        <taxon>Agaricomycotina</taxon>
        <taxon>Agaricomycetes</taxon>
        <taxon>Agaricomycetidae</taxon>
        <taxon>Agaricales</taxon>
        <taxon>Agaricineae</taxon>
        <taxon>Crepidotaceae</taxon>
        <taxon>Crepidotus</taxon>
    </lineage>
</organism>
<sequence>MPVSAPTFTPRFILADLYGQDINIIIEGTLDRRLNMFYKRPCKTMAEVEDLMDMAVLKAQSDLCLTKLRDLVLDEPQIGLENYRYGGIGDFGNQDNTIALLTCQIFNSLGYAFSKASVSRVALANYEVPVDVYGERKYVHVDFCLYESNIDPGAGLPETDATPRRREGRKDCVRLVGLVLEEKEGENPVAAAARLAEAEERLVLAAIASINGDDESCFRRTLGGYVRGRHDWDCYIPGIILMGRTPIFYHIQVFLFVLWHLRTHRGAVRLPVEVIKMPVGDTTGPDNASEERKILKAFEVFRLLSGL</sequence>
<name>A0A9P6EK17_9AGAR</name>
<dbReference type="Proteomes" id="UP000807306">
    <property type="component" value="Unassembled WGS sequence"/>
</dbReference>
<reference evidence="1" key="1">
    <citation type="submission" date="2020-11" db="EMBL/GenBank/DDBJ databases">
        <authorList>
            <consortium name="DOE Joint Genome Institute"/>
            <person name="Ahrendt S."/>
            <person name="Riley R."/>
            <person name="Andreopoulos W."/>
            <person name="Labutti K."/>
            <person name="Pangilinan J."/>
            <person name="Ruiz-Duenas F.J."/>
            <person name="Barrasa J.M."/>
            <person name="Sanchez-Garcia M."/>
            <person name="Camarero S."/>
            <person name="Miyauchi S."/>
            <person name="Serrano A."/>
            <person name="Linde D."/>
            <person name="Babiker R."/>
            <person name="Drula E."/>
            <person name="Ayuso-Fernandez I."/>
            <person name="Pacheco R."/>
            <person name="Padilla G."/>
            <person name="Ferreira P."/>
            <person name="Barriuso J."/>
            <person name="Kellner H."/>
            <person name="Castanera R."/>
            <person name="Alfaro M."/>
            <person name="Ramirez L."/>
            <person name="Pisabarro A.G."/>
            <person name="Kuo A."/>
            <person name="Tritt A."/>
            <person name="Lipzen A."/>
            <person name="He G."/>
            <person name="Yan M."/>
            <person name="Ng V."/>
            <person name="Cullen D."/>
            <person name="Martin F."/>
            <person name="Rosso M.-N."/>
            <person name="Henrissat B."/>
            <person name="Hibbett D."/>
            <person name="Martinez A.T."/>
            <person name="Grigoriev I.V."/>
        </authorList>
    </citation>
    <scope>NUCLEOTIDE SEQUENCE</scope>
    <source>
        <strain evidence="1">CBS 506.95</strain>
    </source>
</reference>
<keyword evidence="2" id="KW-1185">Reference proteome</keyword>
<protein>
    <submittedName>
        <fullName evidence="1">Uncharacterized protein</fullName>
    </submittedName>
</protein>
<evidence type="ECO:0000313" key="2">
    <source>
        <dbReference type="Proteomes" id="UP000807306"/>
    </source>
</evidence>
<dbReference type="AlphaFoldDB" id="A0A9P6EK17"/>
<accession>A0A9P6EK17</accession>